<keyword evidence="3" id="KW-1185">Reference proteome</keyword>
<dbReference type="EMBL" id="CBTN010000011">
    <property type="protein sequence ID" value="CDH51898.1"/>
    <property type="molecule type" value="Genomic_DNA"/>
</dbReference>
<evidence type="ECO:0000313" key="2">
    <source>
        <dbReference type="EMBL" id="CDH51898.1"/>
    </source>
</evidence>
<evidence type="ECO:0000259" key="1">
    <source>
        <dbReference type="Pfam" id="PF24840"/>
    </source>
</evidence>
<dbReference type="InterPro" id="IPR057514">
    <property type="entry name" value="NTF2_SigF"/>
</dbReference>
<gene>
    <name evidence="2" type="ORF">LCOR_03446.1</name>
</gene>
<sequence>MGFSLAPLAHLFKMSDSDSDTASQHDSHASPAVLIKNIVKDLFSYDTVRRRRILEFYFVKDAILTTPLIAAHGVDAISNIGSIWQNINRSEPTITNIVFDGRTAVVHYIQNISPAVLPSRYTLRVPAITTLHFKEQDGLIKIYRQDDSWTMEGLMQSIPGANFWYNRIIRVAMGKMASMIGDTFQDTTSWQQHMYSTAWEEQEEIVVDDSKHAYWQKFEEAEEKKRSAGNELVEGMIVLEDA</sequence>
<organism evidence="2 3">
    <name type="scientific">Lichtheimia corymbifera JMRC:FSU:9682</name>
    <dbReference type="NCBI Taxonomy" id="1263082"/>
    <lineage>
        <taxon>Eukaryota</taxon>
        <taxon>Fungi</taxon>
        <taxon>Fungi incertae sedis</taxon>
        <taxon>Mucoromycota</taxon>
        <taxon>Mucoromycotina</taxon>
        <taxon>Mucoromycetes</taxon>
        <taxon>Mucorales</taxon>
        <taxon>Lichtheimiaceae</taxon>
        <taxon>Lichtheimia</taxon>
    </lineage>
</organism>
<dbReference type="VEuPathDB" id="FungiDB:LCOR_03446.1"/>
<dbReference type="OrthoDB" id="2249530at2759"/>
<feature type="domain" description="SigF-like NTF2-like" evidence="1">
    <location>
        <begin position="31"/>
        <end position="185"/>
    </location>
</feature>
<dbReference type="AlphaFoldDB" id="A0A068RNZ4"/>
<dbReference type="Proteomes" id="UP000027586">
    <property type="component" value="Unassembled WGS sequence"/>
</dbReference>
<protein>
    <recommendedName>
        <fullName evidence="1">SigF-like NTF2-like domain-containing protein</fullName>
    </recommendedName>
</protein>
<reference evidence="2" key="1">
    <citation type="submission" date="2013-08" db="EMBL/GenBank/DDBJ databases">
        <title>Gene expansion shapes genome architecture in the human pathogen Lichtheimia corymbifera: an evolutionary genomics analysis in the ancient terrestrial Mucorales (Mucoromycotina).</title>
        <authorList>
            <person name="Schwartze V.U."/>
            <person name="Winter S."/>
            <person name="Shelest E."/>
            <person name="Marcet-Houben M."/>
            <person name="Horn F."/>
            <person name="Wehner S."/>
            <person name="Hoffmann K."/>
            <person name="Riege K."/>
            <person name="Sammeth M."/>
            <person name="Nowrousian M."/>
            <person name="Valiante V."/>
            <person name="Linde J."/>
            <person name="Jacobsen I.D."/>
            <person name="Marz M."/>
            <person name="Brakhage A.A."/>
            <person name="Gabaldon T."/>
            <person name="Bocker S."/>
            <person name="Voigt K."/>
        </authorList>
    </citation>
    <scope>NUCLEOTIDE SEQUENCE [LARGE SCALE GENOMIC DNA]</scope>
    <source>
        <strain evidence="2">FSU 9682</strain>
    </source>
</reference>
<accession>A0A068RNZ4</accession>
<comment type="caution">
    <text evidence="2">The sequence shown here is derived from an EMBL/GenBank/DDBJ whole genome shotgun (WGS) entry which is preliminary data.</text>
</comment>
<proteinExistence type="predicted"/>
<name>A0A068RNZ4_9FUNG</name>
<dbReference type="Pfam" id="PF24840">
    <property type="entry name" value="NTF2_SigF"/>
    <property type="match status" value="1"/>
</dbReference>
<evidence type="ECO:0000313" key="3">
    <source>
        <dbReference type="Proteomes" id="UP000027586"/>
    </source>
</evidence>